<accession>A0A2N5VUQ7</accession>
<feature type="non-terminal residue" evidence="2">
    <location>
        <position position="1"/>
    </location>
</feature>
<evidence type="ECO:0000256" key="1">
    <source>
        <dbReference type="SAM" id="MobiDB-lite"/>
    </source>
</evidence>
<evidence type="ECO:0000313" key="2">
    <source>
        <dbReference type="EMBL" id="PLW53737.1"/>
    </source>
</evidence>
<organism evidence="2 3">
    <name type="scientific">Puccinia coronata f. sp. avenae</name>
    <dbReference type="NCBI Taxonomy" id="200324"/>
    <lineage>
        <taxon>Eukaryota</taxon>
        <taxon>Fungi</taxon>
        <taxon>Dikarya</taxon>
        <taxon>Basidiomycota</taxon>
        <taxon>Pucciniomycotina</taxon>
        <taxon>Pucciniomycetes</taxon>
        <taxon>Pucciniales</taxon>
        <taxon>Pucciniaceae</taxon>
        <taxon>Puccinia</taxon>
    </lineage>
</organism>
<keyword evidence="3" id="KW-1185">Reference proteome</keyword>
<name>A0A2N5VUQ7_9BASI</name>
<reference evidence="2 3" key="1">
    <citation type="submission" date="2017-11" db="EMBL/GenBank/DDBJ databases">
        <title>De novo assembly and phasing of dikaryotic genomes from two isolates of Puccinia coronata f. sp. avenae, the causal agent of oat crown rust.</title>
        <authorList>
            <person name="Miller M.E."/>
            <person name="Zhang Y."/>
            <person name="Omidvar V."/>
            <person name="Sperschneider J."/>
            <person name="Schwessinger B."/>
            <person name="Raley C."/>
            <person name="Palmer J.M."/>
            <person name="Garnica D."/>
            <person name="Upadhyaya N."/>
            <person name="Rathjen J."/>
            <person name="Taylor J.M."/>
            <person name="Park R.F."/>
            <person name="Dodds P.N."/>
            <person name="Hirsch C.D."/>
            <person name="Kianian S.F."/>
            <person name="Figueroa M."/>
        </authorList>
    </citation>
    <scope>NUCLEOTIDE SEQUENCE [LARGE SCALE GENOMIC DNA]</scope>
    <source>
        <strain evidence="2">12NC29</strain>
    </source>
</reference>
<evidence type="ECO:0000313" key="3">
    <source>
        <dbReference type="Proteomes" id="UP000235388"/>
    </source>
</evidence>
<protein>
    <submittedName>
        <fullName evidence="2">Uncharacterized protein</fullName>
    </submittedName>
</protein>
<dbReference type="STRING" id="200324.A0A2N5VUQ7"/>
<dbReference type="OrthoDB" id="2506836at2759"/>
<gene>
    <name evidence="2" type="ORF">PCANC_04423</name>
</gene>
<sequence length="350" mass="38912">KQALRAKLSAHLVEAARGKTLEELIKLIGNDSKYVRLTAENQLQLNKAYMEYQRQLYLIAYKNKLDIEPCLQGQQNLQRQNLQCAQLWHLLDTQTQEKWKDPKFLQSFQSCSDGICETNDLPNQPDQPNQPKPKDQPRTSFETDTWANKVVADLRNLSQISGIEGFLVIASRSKGKFDAFNAGSHLGKRFLDMFSTNNDPCQQFIDFVKGHTVVKTLTGIEPPPVVTVKKKGPKPREIINSHNKGSIANNVAFIRDKLNKAIDEAAPGKFARGWPGTNTREKLQAAGVSLVQMSSNRKAGRTAGSTGDLANSGSIFPYWANSSRTSSVLPNSGQTLWSPSYGSGFAPFWS</sequence>
<dbReference type="EMBL" id="PGCJ01000057">
    <property type="protein sequence ID" value="PLW53737.1"/>
    <property type="molecule type" value="Genomic_DNA"/>
</dbReference>
<proteinExistence type="predicted"/>
<feature type="region of interest" description="Disordered" evidence="1">
    <location>
        <begin position="117"/>
        <end position="140"/>
    </location>
</feature>
<dbReference type="AlphaFoldDB" id="A0A2N5VUQ7"/>
<comment type="caution">
    <text evidence="2">The sequence shown here is derived from an EMBL/GenBank/DDBJ whole genome shotgun (WGS) entry which is preliminary data.</text>
</comment>
<dbReference type="Proteomes" id="UP000235388">
    <property type="component" value="Unassembled WGS sequence"/>
</dbReference>